<evidence type="ECO:0000313" key="1">
    <source>
        <dbReference type="EMBL" id="KAK3687016.1"/>
    </source>
</evidence>
<dbReference type="EMBL" id="JAUTXU010000291">
    <property type="protein sequence ID" value="KAK3687016.1"/>
    <property type="molecule type" value="Genomic_DNA"/>
</dbReference>
<comment type="caution">
    <text evidence="1">The sequence shown here is derived from an EMBL/GenBank/DDBJ whole genome shotgun (WGS) entry which is preliminary data.</text>
</comment>
<dbReference type="Proteomes" id="UP001281147">
    <property type="component" value="Unassembled WGS sequence"/>
</dbReference>
<proteinExistence type="predicted"/>
<evidence type="ECO:0000313" key="2">
    <source>
        <dbReference type="Proteomes" id="UP001281147"/>
    </source>
</evidence>
<reference evidence="1" key="1">
    <citation type="submission" date="2023-07" db="EMBL/GenBank/DDBJ databases">
        <title>Black Yeasts Isolated from many extreme environments.</title>
        <authorList>
            <person name="Coleine C."/>
            <person name="Stajich J.E."/>
            <person name="Selbmann L."/>
        </authorList>
    </citation>
    <scope>NUCLEOTIDE SEQUENCE</scope>
    <source>
        <strain evidence="1">CCFEE 5714</strain>
    </source>
</reference>
<organism evidence="1 2">
    <name type="scientific">Vermiconidia calcicola</name>
    <dbReference type="NCBI Taxonomy" id="1690605"/>
    <lineage>
        <taxon>Eukaryota</taxon>
        <taxon>Fungi</taxon>
        <taxon>Dikarya</taxon>
        <taxon>Ascomycota</taxon>
        <taxon>Pezizomycotina</taxon>
        <taxon>Dothideomycetes</taxon>
        <taxon>Dothideomycetidae</taxon>
        <taxon>Mycosphaerellales</taxon>
        <taxon>Extremaceae</taxon>
        <taxon>Vermiconidia</taxon>
    </lineage>
</organism>
<name>A0ACC3MEW5_9PEZI</name>
<accession>A0ACC3MEW5</accession>
<protein>
    <submittedName>
        <fullName evidence="1">Uncharacterized protein</fullName>
    </submittedName>
</protein>
<keyword evidence="2" id="KW-1185">Reference proteome</keyword>
<gene>
    <name evidence="1" type="ORF">LTR37_019225</name>
</gene>
<sequence>MASRWCIYVAHQWRLPKVMLGLFVLELPLTVAALALFGIADPNTYRTRLWQNGADKGFNSNPNEILYAYANYKPISVPLIWSQFITTFNVIISVLSLFVLLVKSTMYVLHAFVPLLSVSIHALLIALYAVSIRNQATPDVSNTKVPNLSRSMPWYLSKGCSHATAGNEGYCMQARASFGVTITMFVLFIVYFALSLWSSIITPAEKSERKETYDTDIELKNARYTYDDPNAGLSQEEKWERNRQIFLNLPKTPNTPRFAGPAMTPRTTAFTQLSGEGVAAAPATGSSTRPLAFRQQFEREVRVPDPI</sequence>